<proteinExistence type="predicted"/>
<dbReference type="Proteomes" id="UP000789423">
    <property type="component" value="Unassembled WGS sequence"/>
</dbReference>
<gene>
    <name evidence="1" type="ORF">BACCIP111899_02300</name>
</gene>
<evidence type="ECO:0000313" key="1">
    <source>
        <dbReference type="EMBL" id="CAG9613105.1"/>
    </source>
</evidence>
<evidence type="ECO:0000313" key="2">
    <source>
        <dbReference type="Proteomes" id="UP000789423"/>
    </source>
</evidence>
<dbReference type="EMBL" id="CAKJTI010000009">
    <property type="protein sequence ID" value="CAG9613105.1"/>
    <property type="molecule type" value="Genomic_DNA"/>
</dbReference>
<accession>A0ABM8YBF2</accession>
<dbReference type="RefSeq" id="WP_230575204.1">
    <property type="nucleotide sequence ID" value="NZ_CAKJTI010000009.1"/>
</dbReference>
<sequence length="46" mass="5448">MFTTLGIICTILMATLPYTAYFIHKKIQEYGAQPWQKQMQQKKKPE</sequence>
<protein>
    <submittedName>
        <fullName evidence="1">Uncharacterized protein</fullName>
    </submittedName>
</protein>
<name>A0ABM8YBF2_9BACI</name>
<organism evidence="1 2">
    <name type="scientific">Bacillus rhizoplanae</name>
    <dbReference type="NCBI Taxonomy" id="2880966"/>
    <lineage>
        <taxon>Bacteria</taxon>
        <taxon>Bacillati</taxon>
        <taxon>Bacillota</taxon>
        <taxon>Bacilli</taxon>
        <taxon>Bacillales</taxon>
        <taxon>Bacillaceae</taxon>
        <taxon>Bacillus</taxon>
    </lineage>
</organism>
<reference evidence="1 2" key="1">
    <citation type="submission" date="2021-10" db="EMBL/GenBank/DDBJ databases">
        <authorList>
            <person name="Criscuolo A."/>
        </authorList>
    </citation>
    <scope>NUCLEOTIDE SEQUENCE [LARGE SCALE GENOMIC DNA]</scope>
    <source>
        <strain evidence="2">CIP 111899</strain>
    </source>
</reference>
<comment type="caution">
    <text evidence="1">The sequence shown here is derived from an EMBL/GenBank/DDBJ whole genome shotgun (WGS) entry which is preliminary data.</text>
</comment>
<keyword evidence="2" id="KW-1185">Reference proteome</keyword>